<dbReference type="SUPFAM" id="SSF52374">
    <property type="entry name" value="Nucleotidylyl transferase"/>
    <property type="match status" value="1"/>
</dbReference>
<evidence type="ECO:0000256" key="4">
    <source>
        <dbReference type="ARBA" id="ARBA00022840"/>
    </source>
</evidence>
<name>A0A1G2BME8_9BACT</name>
<dbReference type="InterPro" id="IPR009080">
    <property type="entry name" value="tRNAsynth_Ia_anticodon-bd"/>
</dbReference>
<dbReference type="InterPro" id="IPR015413">
    <property type="entry name" value="Methionyl/Leucyl_tRNA_Synth"/>
</dbReference>
<accession>A0A1G2BME8</accession>
<evidence type="ECO:0000256" key="7">
    <source>
        <dbReference type="RuleBase" id="RU363039"/>
    </source>
</evidence>
<dbReference type="CDD" id="cd07957">
    <property type="entry name" value="Anticodon_Ia_Met"/>
    <property type="match status" value="1"/>
</dbReference>
<comment type="caution">
    <text evidence="10">The sequence shown here is derived from an EMBL/GenBank/DDBJ whole genome shotgun (WGS) entry which is preliminary data.</text>
</comment>
<dbReference type="InterPro" id="IPR023457">
    <property type="entry name" value="Met-tRNA_synth_2"/>
</dbReference>
<dbReference type="GO" id="GO:0005524">
    <property type="term" value="F:ATP binding"/>
    <property type="evidence" value="ECO:0007669"/>
    <property type="project" value="UniProtKB-KW"/>
</dbReference>
<dbReference type="CDD" id="cd00814">
    <property type="entry name" value="MetRS_core"/>
    <property type="match status" value="1"/>
</dbReference>
<dbReference type="InterPro" id="IPR014729">
    <property type="entry name" value="Rossmann-like_a/b/a_fold"/>
</dbReference>
<dbReference type="InterPro" id="IPR013155">
    <property type="entry name" value="M/V/L/I-tRNA-synth_anticd-bd"/>
</dbReference>
<dbReference type="InterPro" id="IPR033911">
    <property type="entry name" value="MetRS_core"/>
</dbReference>
<dbReference type="PANTHER" id="PTHR43326">
    <property type="entry name" value="METHIONYL-TRNA SYNTHETASE"/>
    <property type="match status" value="1"/>
</dbReference>
<evidence type="ECO:0000256" key="1">
    <source>
        <dbReference type="ARBA" id="ARBA00012838"/>
    </source>
</evidence>
<keyword evidence="6 7" id="KW-0030">Aminoacyl-tRNA synthetase</keyword>
<comment type="similarity">
    <text evidence="7">Belongs to the class-I aminoacyl-tRNA synthetase family.</text>
</comment>
<dbReference type="InterPro" id="IPR041872">
    <property type="entry name" value="Anticodon_Met"/>
</dbReference>
<dbReference type="EC" id="6.1.1.10" evidence="1"/>
<dbReference type="EMBL" id="MHKM01000048">
    <property type="protein sequence ID" value="OGY90321.1"/>
    <property type="molecule type" value="Genomic_DNA"/>
</dbReference>
<gene>
    <name evidence="10" type="ORF">A3B30_00480</name>
</gene>
<dbReference type="Proteomes" id="UP000178248">
    <property type="component" value="Unassembled WGS sequence"/>
</dbReference>
<dbReference type="AlphaFoldDB" id="A0A1G2BME8"/>
<dbReference type="PANTHER" id="PTHR43326:SF1">
    <property type="entry name" value="METHIONINE--TRNA LIGASE, MITOCHONDRIAL"/>
    <property type="match status" value="1"/>
</dbReference>
<feature type="domain" description="Methionyl/Valyl/Leucyl/Isoleucyl-tRNA synthetase anticodon-binding" evidence="8">
    <location>
        <begin position="389"/>
        <end position="466"/>
    </location>
</feature>
<dbReference type="Gene3D" id="3.40.50.620">
    <property type="entry name" value="HUPs"/>
    <property type="match status" value="1"/>
</dbReference>
<dbReference type="PRINTS" id="PR01041">
    <property type="entry name" value="TRNASYNTHMET"/>
</dbReference>
<evidence type="ECO:0000259" key="8">
    <source>
        <dbReference type="Pfam" id="PF08264"/>
    </source>
</evidence>
<keyword evidence="4 7" id="KW-0067">ATP-binding</keyword>
<dbReference type="GO" id="GO:0004825">
    <property type="term" value="F:methionine-tRNA ligase activity"/>
    <property type="evidence" value="ECO:0007669"/>
    <property type="project" value="UniProtKB-EC"/>
</dbReference>
<dbReference type="GO" id="GO:0006431">
    <property type="term" value="P:methionyl-tRNA aminoacylation"/>
    <property type="evidence" value="ECO:0007669"/>
    <property type="project" value="InterPro"/>
</dbReference>
<keyword evidence="5 7" id="KW-0648">Protein biosynthesis</keyword>
<dbReference type="Pfam" id="PF08264">
    <property type="entry name" value="Anticodon_1"/>
    <property type="match status" value="1"/>
</dbReference>
<evidence type="ECO:0000256" key="6">
    <source>
        <dbReference type="ARBA" id="ARBA00023146"/>
    </source>
</evidence>
<proteinExistence type="inferred from homology"/>
<evidence type="ECO:0000259" key="9">
    <source>
        <dbReference type="Pfam" id="PF09334"/>
    </source>
</evidence>
<keyword evidence="3 7" id="KW-0547">Nucleotide-binding</keyword>
<dbReference type="Gene3D" id="1.10.730.10">
    <property type="entry name" value="Isoleucyl-tRNA Synthetase, Domain 1"/>
    <property type="match status" value="1"/>
</dbReference>
<reference evidence="10 11" key="1">
    <citation type="journal article" date="2016" name="Nat. Commun.">
        <title>Thousands of microbial genomes shed light on interconnected biogeochemical processes in an aquifer system.</title>
        <authorList>
            <person name="Anantharaman K."/>
            <person name="Brown C.T."/>
            <person name="Hug L.A."/>
            <person name="Sharon I."/>
            <person name="Castelle C.J."/>
            <person name="Probst A.J."/>
            <person name="Thomas B.C."/>
            <person name="Singh A."/>
            <person name="Wilkins M.J."/>
            <person name="Karaoz U."/>
            <person name="Brodie E.L."/>
            <person name="Williams K.H."/>
            <person name="Hubbard S.S."/>
            <person name="Banfield J.F."/>
        </authorList>
    </citation>
    <scope>NUCLEOTIDE SEQUENCE [LARGE SCALE GENOMIC DNA]</scope>
</reference>
<dbReference type="SUPFAM" id="SSF47323">
    <property type="entry name" value="Anticodon-binding domain of a subclass of class I aminoacyl-tRNA synthetases"/>
    <property type="match status" value="1"/>
</dbReference>
<organism evidence="10 11">
    <name type="scientific">Candidatus Komeilibacteria bacterium RIFCSPLOWO2_01_FULL_52_15</name>
    <dbReference type="NCBI Taxonomy" id="1798551"/>
    <lineage>
        <taxon>Bacteria</taxon>
        <taxon>Candidatus Komeiliibacteriota</taxon>
    </lineage>
</organism>
<evidence type="ECO:0000256" key="5">
    <source>
        <dbReference type="ARBA" id="ARBA00022917"/>
    </source>
</evidence>
<sequence>MATKHFITTPIYYVNGEPHIGHAYTTVAADVLARFWRERDGAKSVFFLTGTDEHGTKVAIKAKELGKDTKQFTDEIAGQFKAAWQTLEISNDFFIRTTDVAHMSAVQEILKRLKAAKTPQGRDAIYESMYTGPYCVGCEKFLTVKDLIDGKCAIHKTIPDQLEEKNWFFRLSDYLPQVRTAIEKGEMRIHPEERKNETLGLFGQGIDDFSISRSTVTWGVAIPWDPSQRAYVWLDALSNYITALGYPDDSKRVKEWWTGADVHQLMAADILKFHAVYWPALLLALGLPVPKHLHVHGYFTIDGEKMSKTTGNVIKPIELVSKFGVDATRYLLLSQFSFGYESDVRAEDFVTKYNADLANGLGNLLARVTNMIEKSLGGKVTRKIHGAPTLKIVGAAIEKLNFREALLGIWKLIDLSNEYIDAEKPWALAKSDPRKLAPILGELADDLHAIAGALRPFMPRTAEKIEKALTARPIVKYSGLFARIEG</sequence>
<dbReference type="Pfam" id="PF09334">
    <property type="entry name" value="tRNA-synt_1g"/>
    <property type="match status" value="1"/>
</dbReference>
<evidence type="ECO:0000256" key="3">
    <source>
        <dbReference type="ARBA" id="ARBA00022741"/>
    </source>
</evidence>
<dbReference type="Gene3D" id="2.170.220.10">
    <property type="match status" value="1"/>
</dbReference>
<keyword evidence="2 7" id="KW-0436">Ligase</keyword>
<evidence type="ECO:0000256" key="2">
    <source>
        <dbReference type="ARBA" id="ARBA00022598"/>
    </source>
</evidence>
<dbReference type="STRING" id="1798551.A3B30_00480"/>
<evidence type="ECO:0000313" key="10">
    <source>
        <dbReference type="EMBL" id="OGY90321.1"/>
    </source>
</evidence>
<feature type="domain" description="Methionyl/Leucyl tRNA synthetase" evidence="9">
    <location>
        <begin position="138"/>
        <end position="368"/>
    </location>
</feature>
<evidence type="ECO:0000313" key="11">
    <source>
        <dbReference type="Proteomes" id="UP000178248"/>
    </source>
</evidence>
<protein>
    <recommendedName>
        <fullName evidence="1">methionine--tRNA ligase</fullName>
        <ecNumber evidence="1">6.1.1.10</ecNumber>
    </recommendedName>
</protein>